<sequence>MQDCVAAPKMITQQRVSVLINHDGPREALDRVGLSPRLVPASAFSKYLRYVRRDNTGHALLLLSYNSRYKHRDVTHRLVNGSANLGNITEYSKNISGGVSLERLYYLNSRCSDKNVQMRLLGKPKKALNARGRRHGEDGKHITNSQLSSFERQPIGRQQLSWGRVLIGCYRSTRSLFVSWFAVAPDVVSNVTSDQLSNISQY</sequence>
<organism evidence="1 2">
    <name type="scientific">Batillaria attramentaria</name>
    <dbReference type="NCBI Taxonomy" id="370345"/>
    <lineage>
        <taxon>Eukaryota</taxon>
        <taxon>Metazoa</taxon>
        <taxon>Spiralia</taxon>
        <taxon>Lophotrochozoa</taxon>
        <taxon>Mollusca</taxon>
        <taxon>Gastropoda</taxon>
        <taxon>Caenogastropoda</taxon>
        <taxon>Sorbeoconcha</taxon>
        <taxon>Cerithioidea</taxon>
        <taxon>Batillariidae</taxon>
        <taxon>Batillaria</taxon>
    </lineage>
</organism>
<reference evidence="1 2" key="1">
    <citation type="journal article" date="2023" name="Sci. Data">
        <title>Genome assembly of the Korean intertidal mud-creeper Batillaria attramentaria.</title>
        <authorList>
            <person name="Patra A.K."/>
            <person name="Ho P.T."/>
            <person name="Jun S."/>
            <person name="Lee S.J."/>
            <person name="Kim Y."/>
            <person name="Won Y.J."/>
        </authorList>
    </citation>
    <scope>NUCLEOTIDE SEQUENCE [LARGE SCALE GENOMIC DNA]</scope>
    <source>
        <strain evidence="1">Wonlab-2016</strain>
    </source>
</reference>
<dbReference type="Proteomes" id="UP001519460">
    <property type="component" value="Unassembled WGS sequence"/>
</dbReference>
<evidence type="ECO:0000313" key="2">
    <source>
        <dbReference type="Proteomes" id="UP001519460"/>
    </source>
</evidence>
<gene>
    <name evidence="1" type="ORF">BaRGS_00000275</name>
</gene>
<evidence type="ECO:0000313" key="1">
    <source>
        <dbReference type="EMBL" id="KAK7508709.1"/>
    </source>
</evidence>
<protein>
    <submittedName>
        <fullName evidence="1">Uncharacterized protein</fullName>
    </submittedName>
</protein>
<dbReference type="AlphaFoldDB" id="A0ABD0MA59"/>
<proteinExistence type="predicted"/>
<comment type="caution">
    <text evidence="1">The sequence shown here is derived from an EMBL/GenBank/DDBJ whole genome shotgun (WGS) entry which is preliminary data.</text>
</comment>
<keyword evidence="2" id="KW-1185">Reference proteome</keyword>
<accession>A0ABD0MA59</accession>
<dbReference type="EMBL" id="JACVVK020000001">
    <property type="protein sequence ID" value="KAK7508709.1"/>
    <property type="molecule type" value="Genomic_DNA"/>
</dbReference>
<name>A0ABD0MA59_9CAEN</name>